<sequence>MIYSENVWQLSGWTGYVKAFAEAAMVGALADWFAVTALFHYPLGIQIPHTNLIENRKKDIADNLGHFVVDNFLSTSTIRPYIYRIEVTKNIANWFLIDKNKQRVSDEIRKIIVSYLLSTNDKAITRFLSEKISDFTPKIPANKLLSQAIFYLYEHRWQDKILTYLLNQIDKYLAQNKHLIQDKVQFALLPDFVNALLSQKITEGLQDFITEIIQNPTHAIRKEIDQKIVSFTKELSYSPQWEQSLSELKNQWLSKENLQPHITNLWFFIKTQLLEDLEKQQNSNIDIFLNKNIDKLASSLANDFSKQQQIDRWIQKNIYQFVLRNKSQINTLISNTIGNWHGRELSEKLELEVGKDLQFIRINGTLVGGLVGLIIYILTRLIF</sequence>
<dbReference type="Proteomes" id="UP001208692">
    <property type="component" value="Unassembled WGS sequence"/>
</dbReference>
<keyword evidence="1" id="KW-1133">Transmembrane helix</keyword>
<proteinExistence type="predicted"/>
<comment type="caution">
    <text evidence="2">The sequence shown here is derived from an EMBL/GenBank/DDBJ whole genome shotgun (WGS) entry which is preliminary data.</text>
</comment>
<organism evidence="2 4">
    <name type="scientific">Capnocytophaga catalasegens</name>
    <dbReference type="NCBI Taxonomy" id="1004260"/>
    <lineage>
        <taxon>Bacteria</taxon>
        <taxon>Pseudomonadati</taxon>
        <taxon>Bacteroidota</taxon>
        <taxon>Flavobacteriia</taxon>
        <taxon>Flavobacteriales</taxon>
        <taxon>Flavobacteriaceae</taxon>
        <taxon>Capnocytophaga</taxon>
    </lineage>
</organism>
<dbReference type="AlphaFoldDB" id="A0AAV5B0T1"/>
<keyword evidence="5" id="KW-1185">Reference proteome</keyword>
<dbReference type="Proteomes" id="UP001207736">
    <property type="component" value="Unassembled WGS sequence"/>
</dbReference>
<evidence type="ECO:0000313" key="4">
    <source>
        <dbReference type="Proteomes" id="UP001207736"/>
    </source>
</evidence>
<name>A0AAV5B0T1_9FLAO</name>
<reference evidence="2 5" key="1">
    <citation type="submission" date="2021-11" db="EMBL/GenBank/DDBJ databases">
        <title>Draft genome sequence of Capnocytophaga sp. strain KC07075 isolated from cat oral cavity.</title>
        <authorList>
            <person name="Suzuki M."/>
            <person name="Imaoka K."/>
            <person name="Kimura M."/>
            <person name="Morikawa S."/>
            <person name="Maeda K."/>
        </authorList>
    </citation>
    <scope>NUCLEOTIDE SEQUENCE</scope>
    <source>
        <strain evidence="2">KC07075</strain>
        <strain evidence="3 5">KC07079</strain>
    </source>
</reference>
<accession>A0AAV5B0T1</accession>
<evidence type="ECO:0000313" key="3">
    <source>
        <dbReference type="EMBL" id="GJM52237.1"/>
    </source>
</evidence>
<evidence type="ECO:0000313" key="2">
    <source>
        <dbReference type="EMBL" id="GJM51052.1"/>
    </source>
</evidence>
<protein>
    <submittedName>
        <fullName evidence="2">Membrane protein</fullName>
    </submittedName>
</protein>
<keyword evidence="1" id="KW-0472">Membrane</keyword>
<keyword evidence="1" id="KW-0812">Transmembrane</keyword>
<dbReference type="PANTHER" id="PTHR38442:SF1">
    <property type="entry name" value="INNER MEMBRANE PROTEIN"/>
    <property type="match status" value="1"/>
</dbReference>
<feature type="transmembrane region" description="Helical" evidence="1">
    <location>
        <begin position="359"/>
        <end position="378"/>
    </location>
</feature>
<dbReference type="PANTHER" id="PTHR38442">
    <property type="entry name" value="INNER MEMBRANE PROTEIN-RELATED"/>
    <property type="match status" value="1"/>
</dbReference>
<gene>
    <name evidence="2" type="ORF">RCZ15_20250</name>
    <name evidence="3" type="ORF">RCZ16_05550</name>
</gene>
<dbReference type="EMBL" id="BQKB01000009">
    <property type="protein sequence ID" value="GJM52237.1"/>
    <property type="molecule type" value="Genomic_DNA"/>
</dbReference>
<dbReference type="InterPro" id="IPR007383">
    <property type="entry name" value="DUF445"/>
</dbReference>
<dbReference type="Pfam" id="PF04286">
    <property type="entry name" value="DUF445"/>
    <property type="match status" value="1"/>
</dbReference>
<dbReference type="EMBL" id="BQKA01000036">
    <property type="protein sequence ID" value="GJM51052.1"/>
    <property type="molecule type" value="Genomic_DNA"/>
</dbReference>
<evidence type="ECO:0000313" key="5">
    <source>
        <dbReference type="Proteomes" id="UP001208692"/>
    </source>
</evidence>
<evidence type="ECO:0000256" key="1">
    <source>
        <dbReference type="SAM" id="Phobius"/>
    </source>
</evidence>
<dbReference type="GO" id="GO:0005886">
    <property type="term" value="C:plasma membrane"/>
    <property type="evidence" value="ECO:0007669"/>
    <property type="project" value="TreeGrafter"/>
</dbReference>